<dbReference type="AlphaFoldDB" id="A0A6B3RSB3"/>
<evidence type="ECO:0000313" key="4">
    <source>
        <dbReference type="Proteomes" id="UP000481421"/>
    </source>
</evidence>
<keyword evidence="2" id="KW-0812">Transmembrane</keyword>
<proteinExistence type="predicted"/>
<evidence type="ECO:0000256" key="2">
    <source>
        <dbReference type="SAM" id="Phobius"/>
    </source>
</evidence>
<dbReference type="EMBL" id="JAAIKE010000002">
    <property type="protein sequence ID" value="NEX46009.1"/>
    <property type="molecule type" value="Genomic_DNA"/>
</dbReference>
<feature type="transmembrane region" description="Helical" evidence="2">
    <location>
        <begin position="6"/>
        <end position="25"/>
    </location>
</feature>
<dbReference type="NCBIfam" id="TIGR00847">
    <property type="entry name" value="ccoS"/>
    <property type="match status" value="1"/>
</dbReference>
<accession>A0A6B3RSB3</accession>
<feature type="region of interest" description="Disordered" evidence="1">
    <location>
        <begin position="32"/>
        <end position="57"/>
    </location>
</feature>
<gene>
    <name evidence="3" type="primary">ccoS</name>
    <name evidence="3" type="ORF">G3572_07315</name>
</gene>
<evidence type="ECO:0000256" key="1">
    <source>
        <dbReference type="SAM" id="MobiDB-lite"/>
    </source>
</evidence>
<dbReference type="PANTHER" id="PTHR41532">
    <property type="entry name" value="FIXS PROTEIN"/>
    <property type="match status" value="1"/>
</dbReference>
<feature type="compositionally biased region" description="Basic and acidic residues" evidence="1">
    <location>
        <begin position="42"/>
        <end position="57"/>
    </location>
</feature>
<dbReference type="InterPro" id="IPR004714">
    <property type="entry name" value="Cyt_oxidase_maturation_cbb3"/>
</dbReference>
<protein>
    <submittedName>
        <fullName evidence="3">Cbb3-type cytochrome oxidase assembly protein CcoS</fullName>
    </submittedName>
</protein>
<comment type="caution">
    <text evidence="3">The sequence shown here is derived from an EMBL/GenBank/DDBJ whole genome shotgun (WGS) entry which is preliminary data.</text>
</comment>
<reference evidence="3 4" key="1">
    <citation type="submission" date="2020-02" db="EMBL/GenBank/DDBJ databases">
        <title>Rhodobacter algicola sp. nov., isolated from microalga culture.</title>
        <authorList>
            <person name="Park C.-Y."/>
        </authorList>
    </citation>
    <scope>NUCLEOTIDE SEQUENCE [LARGE SCALE GENOMIC DNA]</scope>
    <source>
        <strain evidence="3 4">ETT8</strain>
    </source>
</reference>
<keyword evidence="2" id="KW-1133">Transmembrane helix</keyword>
<organism evidence="3 4">
    <name type="scientific">Pseudotabrizicola algicola</name>
    <dbReference type="NCBI Taxonomy" id="2709381"/>
    <lineage>
        <taxon>Bacteria</taxon>
        <taxon>Pseudomonadati</taxon>
        <taxon>Pseudomonadota</taxon>
        <taxon>Alphaproteobacteria</taxon>
        <taxon>Rhodobacterales</taxon>
        <taxon>Paracoccaceae</taxon>
        <taxon>Pseudotabrizicola</taxon>
    </lineage>
</organism>
<keyword evidence="2" id="KW-0472">Membrane</keyword>
<sequence>MEILGILIPVSLVLGGLGLAAFFWAMRTKQFDDPEGDANRILTKDYDDKPKTDARPR</sequence>
<dbReference type="Pfam" id="PF03597">
    <property type="entry name" value="FixS"/>
    <property type="match status" value="1"/>
</dbReference>
<dbReference type="Proteomes" id="UP000481421">
    <property type="component" value="Unassembled WGS sequence"/>
</dbReference>
<name>A0A6B3RSB3_9RHOB</name>
<evidence type="ECO:0000313" key="3">
    <source>
        <dbReference type="EMBL" id="NEX46009.1"/>
    </source>
</evidence>
<dbReference type="RefSeq" id="WP_164610321.1">
    <property type="nucleotide sequence ID" value="NZ_JAAIKE010000002.1"/>
</dbReference>
<keyword evidence="4" id="KW-1185">Reference proteome</keyword>
<dbReference type="PANTHER" id="PTHR41532:SF1">
    <property type="entry name" value="FIXS PROTEIN"/>
    <property type="match status" value="1"/>
</dbReference>